<evidence type="ECO:0000256" key="1">
    <source>
        <dbReference type="SAM" id="MobiDB-lite"/>
    </source>
</evidence>
<dbReference type="EMBL" id="JARKIE010000089">
    <property type="protein sequence ID" value="KAJ7687282.1"/>
    <property type="molecule type" value="Genomic_DNA"/>
</dbReference>
<comment type="caution">
    <text evidence="2">The sequence shown here is derived from an EMBL/GenBank/DDBJ whole genome shotgun (WGS) entry which is preliminary data.</text>
</comment>
<protein>
    <submittedName>
        <fullName evidence="2">Uncharacterized protein</fullName>
    </submittedName>
</protein>
<feature type="compositionally biased region" description="Basic and acidic residues" evidence="1">
    <location>
        <begin position="8"/>
        <end position="26"/>
    </location>
</feature>
<feature type="region of interest" description="Disordered" evidence="1">
    <location>
        <begin position="87"/>
        <end position="111"/>
    </location>
</feature>
<keyword evidence="3" id="KW-1185">Reference proteome</keyword>
<dbReference type="AlphaFoldDB" id="A0AAD7DCM1"/>
<evidence type="ECO:0000313" key="2">
    <source>
        <dbReference type="EMBL" id="KAJ7687282.1"/>
    </source>
</evidence>
<reference evidence="2" key="1">
    <citation type="submission" date="2023-03" db="EMBL/GenBank/DDBJ databases">
        <title>Massive genome expansion in bonnet fungi (Mycena s.s.) driven by repeated elements and novel gene families across ecological guilds.</title>
        <authorList>
            <consortium name="Lawrence Berkeley National Laboratory"/>
            <person name="Harder C.B."/>
            <person name="Miyauchi S."/>
            <person name="Viragh M."/>
            <person name="Kuo A."/>
            <person name="Thoen E."/>
            <person name="Andreopoulos B."/>
            <person name="Lu D."/>
            <person name="Skrede I."/>
            <person name="Drula E."/>
            <person name="Henrissat B."/>
            <person name="Morin E."/>
            <person name="Kohler A."/>
            <person name="Barry K."/>
            <person name="LaButti K."/>
            <person name="Morin E."/>
            <person name="Salamov A."/>
            <person name="Lipzen A."/>
            <person name="Mereny Z."/>
            <person name="Hegedus B."/>
            <person name="Baldrian P."/>
            <person name="Stursova M."/>
            <person name="Weitz H."/>
            <person name="Taylor A."/>
            <person name="Grigoriev I.V."/>
            <person name="Nagy L.G."/>
            <person name="Martin F."/>
            <person name="Kauserud H."/>
        </authorList>
    </citation>
    <scope>NUCLEOTIDE SEQUENCE</scope>
    <source>
        <strain evidence="2">CBHHK067</strain>
    </source>
</reference>
<organism evidence="2 3">
    <name type="scientific">Mycena rosella</name>
    <name type="common">Pink bonnet</name>
    <name type="synonym">Agaricus rosellus</name>
    <dbReference type="NCBI Taxonomy" id="1033263"/>
    <lineage>
        <taxon>Eukaryota</taxon>
        <taxon>Fungi</taxon>
        <taxon>Dikarya</taxon>
        <taxon>Basidiomycota</taxon>
        <taxon>Agaricomycotina</taxon>
        <taxon>Agaricomycetes</taxon>
        <taxon>Agaricomycetidae</taxon>
        <taxon>Agaricales</taxon>
        <taxon>Marasmiineae</taxon>
        <taxon>Mycenaceae</taxon>
        <taxon>Mycena</taxon>
    </lineage>
</organism>
<gene>
    <name evidence="2" type="ORF">B0H17DRAFT_1180922</name>
</gene>
<proteinExistence type="predicted"/>
<feature type="region of interest" description="Disordered" evidence="1">
    <location>
        <begin position="1"/>
        <end position="59"/>
    </location>
</feature>
<dbReference type="Proteomes" id="UP001221757">
    <property type="component" value="Unassembled WGS sequence"/>
</dbReference>
<accession>A0AAD7DCM1</accession>
<feature type="compositionally biased region" description="Basic and acidic residues" evidence="1">
    <location>
        <begin position="48"/>
        <end position="59"/>
    </location>
</feature>
<evidence type="ECO:0000313" key="3">
    <source>
        <dbReference type="Proteomes" id="UP001221757"/>
    </source>
</evidence>
<name>A0AAD7DCM1_MYCRO</name>
<sequence>MHQQHTAHPADSDTTHVSDSEPEREARRRQKAPLSSISNTTHMRRTRSRDERIRSKDKCISKLEERIQRVESELGRVKALLERQLSEDYANLGPSTRPQISPPSPPPSSQEFEDVFYALVEQSWRQLHGTDPKAHLLPTPVRQGNLTPATCAASFGRPFLMRT</sequence>